<dbReference type="PANTHER" id="PTHR18964:SF149">
    <property type="entry name" value="BIFUNCTIONAL UDP-N-ACETYLGLUCOSAMINE 2-EPIMERASE_N-ACETYLMANNOSAMINE KINASE"/>
    <property type="match status" value="1"/>
</dbReference>
<dbReference type="SUPFAM" id="SSF53067">
    <property type="entry name" value="Actin-like ATPase domain"/>
    <property type="match status" value="1"/>
</dbReference>
<dbReference type="Pfam" id="PF00480">
    <property type="entry name" value="ROK"/>
    <property type="match status" value="1"/>
</dbReference>
<comment type="similarity">
    <text evidence="1">Belongs to the ROK (NagC/XylR) family.</text>
</comment>
<evidence type="ECO:0000256" key="1">
    <source>
        <dbReference type="ARBA" id="ARBA00006479"/>
    </source>
</evidence>
<gene>
    <name evidence="2" type="ORF">E5161_07250</name>
</gene>
<name>A0A4U0FGY1_9BACL</name>
<evidence type="ECO:0000313" key="3">
    <source>
        <dbReference type="Proteomes" id="UP000309673"/>
    </source>
</evidence>
<dbReference type="PANTHER" id="PTHR18964">
    <property type="entry name" value="ROK (REPRESSOR, ORF, KINASE) FAMILY"/>
    <property type="match status" value="1"/>
</dbReference>
<dbReference type="InterPro" id="IPR000600">
    <property type="entry name" value="ROK"/>
</dbReference>
<evidence type="ECO:0000313" key="2">
    <source>
        <dbReference type="EMBL" id="TJY42642.1"/>
    </source>
</evidence>
<reference evidence="2 3" key="1">
    <citation type="submission" date="2019-04" db="EMBL/GenBank/DDBJ databases">
        <title>Cohnella sp. nov., isolated from soil.</title>
        <authorList>
            <person name="Kim W."/>
        </authorList>
    </citation>
    <scope>NUCLEOTIDE SEQUENCE [LARGE SCALE GENOMIC DNA]</scope>
    <source>
        <strain evidence="2 3">CAU 1483</strain>
    </source>
</reference>
<accession>A0A4U0FGY1</accession>
<comment type="caution">
    <text evidence="2">The sequence shown here is derived from an EMBL/GenBank/DDBJ whole genome shotgun (WGS) entry which is preliminary data.</text>
</comment>
<dbReference type="Proteomes" id="UP000309673">
    <property type="component" value="Unassembled WGS sequence"/>
</dbReference>
<dbReference type="AlphaFoldDB" id="A0A4U0FGY1"/>
<organism evidence="2 3">
    <name type="scientific">Cohnella pontilimi</name>
    <dbReference type="NCBI Taxonomy" id="2564100"/>
    <lineage>
        <taxon>Bacteria</taxon>
        <taxon>Bacillati</taxon>
        <taxon>Bacillota</taxon>
        <taxon>Bacilli</taxon>
        <taxon>Bacillales</taxon>
        <taxon>Paenibacillaceae</taxon>
        <taxon>Cohnella</taxon>
    </lineage>
</organism>
<dbReference type="EMBL" id="SUPK01000003">
    <property type="protein sequence ID" value="TJY42642.1"/>
    <property type="molecule type" value="Genomic_DNA"/>
</dbReference>
<keyword evidence="3" id="KW-1185">Reference proteome</keyword>
<proteinExistence type="inferred from homology"/>
<protein>
    <submittedName>
        <fullName evidence="2">ROK family protein</fullName>
    </submittedName>
</protein>
<dbReference type="OrthoDB" id="49666at2"/>
<sequence length="340" mass="37931">MHTRRTVASTVQGSSGFGRLSSGWEKRQMKKYAIVFDVGGLFIKAAVMNESGQLVPGTYMIYPSRSKEKKEELLGHLVDLVKQQANRIIARTFQIEGIGYAFPGPFDYERGISYIRAVDKFEDIYGVNLREELSHRLAQESSFAGKRAPSFRIVFENDANLFALGEYDTGKAGRFAKVICLTIGTGAGSAFLENGELVKHRKDVPDNGWIYNQPFRESVVDDYISKRGIVRLMRESGLDSDSLDVKNAAELAKAGDQRAIAVFRRFGEMVGEMLLPFLKSFQPEAVVIGGQIVKSRELFIGSTREVLRDFPVQLEVTDETSISTFAGVSRLLKQPYNATK</sequence>
<dbReference type="InterPro" id="IPR043129">
    <property type="entry name" value="ATPase_NBD"/>
</dbReference>
<dbReference type="Gene3D" id="3.30.420.40">
    <property type="match status" value="2"/>
</dbReference>